<proteinExistence type="predicted"/>
<name>A0ACC3NB83_9PEZI</name>
<protein>
    <submittedName>
        <fullName evidence="1">Uncharacterized protein</fullName>
    </submittedName>
</protein>
<evidence type="ECO:0000313" key="2">
    <source>
        <dbReference type="Proteomes" id="UP001281147"/>
    </source>
</evidence>
<reference evidence="1" key="1">
    <citation type="submission" date="2023-07" db="EMBL/GenBank/DDBJ databases">
        <title>Black Yeasts Isolated from many extreme environments.</title>
        <authorList>
            <person name="Coleine C."/>
            <person name="Stajich J.E."/>
            <person name="Selbmann L."/>
        </authorList>
    </citation>
    <scope>NUCLEOTIDE SEQUENCE</scope>
    <source>
        <strain evidence="1">CCFEE 5714</strain>
    </source>
</reference>
<dbReference type="Proteomes" id="UP001281147">
    <property type="component" value="Unassembled WGS sequence"/>
</dbReference>
<dbReference type="EMBL" id="JAUTXU010000071">
    <property type="protein sequence ID" value="KAK3712135.1"/>
    <property type="molecule type" value="Genomic_DNA"/>
</dbReference>
<evidence type="ECO:0000313" key="1">
    <source>
        <dbReference type="EMBL" id="KAK3712135.1"/>
    </source>
</evidence>
<organism evidence="1 2">
    <name type="scientific">Vermiconidia calcicola</name>
    <dbReference type="NCBI Taxonomy" id="1690605"/>
    <lineage>
        <taxon>Eukaryota</taxon>
        <taxon>Fungi</taxon>
        <taxon>Dikarya</taxon>
        <taxon>Ascomycota</taxon>
        <taxon>Pezizomycotina</taxon>
        <taxon>Dothideomycetes</taxon>
        <taxon>Dothideomycetidae</taxon>
        <taxon>Mycosphaerellales</taxon>
        <taxon>Extremaceae</taxon>
        <taxon>Vermiconidia</taxon>
    </lineage>
</organism>
<keyword evidence="2" id="KW-1185">Reference proteome</keyword>
<accession>A0ACC3NB83</accession>
<gene>
    <name evidence="1" type="ORF">LTR37_009226</name>
</gene>
<comment type="caution">
    <text evidence="1">The sequence shown here is derived from an EMBL/GenBank/DDBJ whole genome shotgun (WGS) entry which is preliminary data.</text>
</comment>
<sequence length="80" mass="9078">MSKAWVKKCLVGRCDPKKDIVIPYLKQCCTKHCHEQSRKAAEKYPKEKDLPGMDRGSAAMQVWAKKHAACKFDEQGNGIK</sequence>